<sequence>MKKVKVTIAHLEEHYEGIVRAANVTFQVIQNESVIVKDSLSGKASHPFTKIYAVDVDESAVHVMHDRPDLSWLTITAELVE</sequence>
<reference evidence="1 2" key="1">
    <citation type="journal article" date="2018" name="MBio">
        <title>Genomic Analysis of Hospital Plumbing Reveals Diverse Reservoir of Bacterial Plasmids Conferring Carbapenem Resistance.</title>
        <authorList>
            <consortium name="NISC Comparative Sequencing Program"/>
            <person name="Weingarten R.A."/>
            <person name="Johnson R.C."/>
            <person name="Conlan S."/>
            <person name="Ramsburg A.M."/>
            <person name="Dekker J.P."/>
            <person name="Lau A.F."/>
            <person name="Khil P."/>
            <person name="Odom R.T."/>
            <person name="Deming C."/>
            <person name="Park M."/>
            <person name="Thomas P.J."/>
            <person name="Henderson D.K."/>
            <person name="Palmore T.N."/>
            <person name="Segre J.A."/>
            <person name="Frank K.M."/>
        </authorList>
    </citation>
    <scope>NUCLEOTIDE SEQUENCE [LARGE SCALE GENOMIC DNA]</scope>
    <source>
        <strain evidence="1 2">ECONIH4</strain>
    </source>
</reference>
<proteinExistence type="predicted"/>
<dbReference type="Proteomes" id="UP000239554">
    <property type="component" value="Chromosome"/>
</dbReference>
<name>A0A376IPM5_ECOLX</name>
<protein>
    <submittedName>
        <fullName evidence="1">Uncharacterized protein</fullName>
    </submittedName>
</protein>
<dbReference type="AlphaFoldDB" id="A0A376IPM5"/>
<dbReference type="EMBL" id="CP026399">
    <property type="protein sequence ID" value="AUY00366.1"/>
    <property type="molecule type" value="Genomic_DNA"/>
</dbReference>
<evidence type="ECO:0000313" key="2">
    <source>
        <dbReference type="Proteomes" id="UP000239554"/>
    </source>
</evidence>
<organism evidence="1 2">
    <name type="scientific">Escherichia coli</name>
    <dbReference type="NCBI Taxonomy" id="562"/>
    <lineage>
        <taxon>Bacteria</taxon>
        <taxon>Pseudomonadati</taxon>
        <taxon>Pseudomonadota</taxon>
        <taxon>Gammaproteobacteria</taxon>
        <taxon>Enterobacterales</taxon>
        <taxon>Enterobacteriaceae</taxon>
        <taxon>Escherichia</taxon>
    </lineage>
</organism>
<evidence type="ECO:0000313" key="1">
    <source>
        <dbReference type="EMBL" id="AUY00366.1"/>
    </source>
</evidence>
<gene>
    <name evidence="1" type="ORF">C3F40_00075</name>
</gene>
<accession>A0A376IPM5</accession>
<dbReference type="RefSeq" id="WP_016066216.1">
    <property type="nucleotide sequence ID" value="NZ_BFRD01000365.1"/>
</dbReference>